<keyword evidence="1" id="KW-0812">Transmembrane</keyword>
<dbReference type="Proteomes" id="UP001501699">
    <property type="component" value="Unassembled WGS sequence"/>
</dbReference>
<keyword evidence="1" id="KW-0472">Membrane</keyword>
<evidence type="ECO:0000256" key="1">
    <source>
        <dbReference type="SAM" id="Phobius"/>
    </source>
</evidence>
<organism evidence="2 3">
    <name type="scientific">Bartonella pachyuromydis</name>
    <dbReference type="NCBI Taxonomy" id="931097"/>
    <lineage>
        <taxon>Bacteria</taxon>
        <taxon>Pseudomonadati</taxon>
        <taxon>Pseudomonadota</taxon>
        <taxon>Alphaproteobacteria</taxon>
        <taxon>Hyphomicrobiales</taxon>
        <taxon>Bartonellaceae</taxon>
        <taxon>Bartonella</taxon>
    </lineage>
</organism>
<gene>
    <name evidence="2" type="ORF">GCM10023262_11770</name>
</gene>
<reference evidence="3" key="1">
    <citation type="journal article" date="2019" name="Int. J. Syst. Evol. Microbiol.">
        <title>The Global Catalogue of Microorganisms (GCM) 10K type strain sequencing project: providing services to taxonomists for standard genome sequencing and annotation.</title>
        <authorList>
            <consortium name="The Broad Institute Genomics Platform"/>
            <consortium name="The Broad Institute Genome Sequencing Center for Infectious Disease"/>
            <person name="Wu L."/>
            <person name="Ma J."/>
        </authorList>
    </citation>
    <scope>NUCLEOTIDE SEQUENCE [LARGE SCALE GENOMIC DNA]</scope>
    <source>
        <strain evidence="3">JCM 17714</strain>
    </source>
</reference>
<comment type="caution">
    <text evidence="2">The sequence shown here is derived from an EMBL/GenBank/DDBJ whole genome shotgun (WGS) entry which is preliminary data.</text>
</comment>
<sequence>MVKYQQSSLNFTAVTLSCGLVALMAMGDVSGMRIALKWHDKWKIVRHLLR</sequence>
<dbReference type="PROSITE" id="PS51257">
    <property type="entry name" value="PROKAR_LIPOPROTEIN"/>
    <property type="match status" value="1"/>
</dbReference>
<accession>A0ABP8VIP4</accession>
<keyword evidence="3" id="KW-1185">Reference proteome</keyword>
<feature type="transmembrane region" description="Helical" evidence="1">
    <location>
        <begin position="12"/>
        <end position="36"/>
    </location>
</feature>
<dbReference type="RefSeq" id="WP_345119200.1">
    <property type="nucleotide sequence ID" value="NZ_BAABJA010000007.1"/>
</dbReference>
<evidence type="ECO:0000313" key="2">
    <source>
        <dbReference type="EMBL" id="GAA4664655.1"/>
    </source>
</evidence>
<proteinExistence type="predicted"/>
<keyword evidence="1" id="KW-1133">Transmembrane helix</keyword>
<evidence type="ECO:0000313" key="3">
    <source>
        <dbReference type="Proteomes" id="UP001501699"/>
    </source>
</evidence>
<protein>
    <submittedName>
        <fullName evidence="2">Uncharacterized protein</fullName>
    </submittedName>
</protein>
<dbReference type="EMBL" id="BAABJA010000007">
    <property type="protein sequence ID" value="GAA4664655.1"/>
    <property type="molecule type" value="Genomic_DNA"/>
</dbReference>
<name>A0ABP8VIP4_9HYPH</name>